<evidence type="ECO:0000256" key="9">
    <source>
        <dbReference type="SAM" id="MobiDB-lite"/>
    </source>
</evidence>
<dbReference type="PROSITE" id="PS51384">
    <property type="entry name" value="FAD_FR"/>
    <property type="match status" value="1"/>
</dbReference>
<dbReference type="Gene3D" id="3.40.50.80">
    <property type="entry name" value="Nucleotide-binding domain of ferredoxin-NADP reductase (FNR) module"/>
    <property type="match status" value="1"/>
</dbReference>
<feature type="region of interest" description="Disordered" evidence="9">
    <location>
        <begin position="395"/>
        <end position="424"/>
    </location>
</feature>
<evidence type="ECO:0000256" key="1">
    <source>
        <dbReference type="ARBA" id="ARBA00001974"/>
    </source>
</evidence>
<gene>
    <name evidence="12" type="ORF">BANT918_00761</name>
</gene>
<dbReference type="Pfam" id="PF00175">
    <property type="entry name" value="NAD_binding_1"/>
    <property type="match status" value="1"/>
</dbReference>
<dbReference type="Pfam" id="PF00970">
    <property type="entry name" value="FAD_binding_6"/>
    <property type="match status" value="1"/>
</dbReference>
<dbReference type="InterPro" id="IPR008333">
    <property type="entry name" value="Cbr1-like_FAD-bd_dom"/>
</dbReference>
<dbReference type="SUPFAM" id="SSF52343">
    <property type="entry name" value="Ferredoxin reductase-like, C-terminal NADP-linked domain"/>
    <property type="match status" value="1"/>
</dbReference>
<protein>
    <submittedName>
        <fullName evidence="12">Ferredoxin-NADP reductase</fullName>
    </submittedName>
</protein>
<feature type="domain" description="2Fe-2S ferredoxin-type" evidence="10">
    <location>
        <begin position="436"/>
        <end position="520"/>
    </location>
</feature>
<dbReference type="PROSITE" id="PS51085">
    <property type="entry name" value="2FE2S_FER_2"/>
    <property type="match status" value="1"/>
</dbReference>
<evidence type="ECO:0000256" key="7">
    <source>
        <dbReference type="ARBA" id="ARBA00023004"/>
    </source>
</evidence>
<dbReference type="GO" id="GO:0051537">
    <property type="term" value="F:2 iron, 2 sulfur cluster binding"/>
    <property type="evidence" value="ECO:0007669"/>
    <property type="project" value="UniProtKB-KW"/>
</dbReference>
<evidence type="ECO:0000313" key="13">
    <source>
        <dbReference type="Proteomes" id="UP000234433"/>
    </source>
</evidence>
<proteinExistence type="predicted"/>
<keyword evidence="7" id="KW-0408">Iron</keyword>
<feature type="compositionally biased region" description="Polar residues" evidence="9">
    <location>
        <begin position="396"/>
        <end position="405"/>
    </location>
</feature>
<evidence type="ECO:0000256" key="5">
    <source>
        <dbReference type="ARBA" id="ARBA00022827"/>
    </source>
</evidence>
<evidence type="ECO:0000256" key="2">
    <source>
        <dbReference type="ARBA" id="ARBA00022630"/>
    </source>
</evidence>
<dbReference type="Gene3D" id="3.10.20.30">
    <property type="match status" value="1"/>
</dbReference>
<dbReference type="Gene3D" id="2.40.30.10">
    <property type="entry name" value="Translation factors"/>
    <property type="match status" value="1"/>
</dbReference>
<dbReference type="GO" id="GO:0046872">
    <property type="term" value="F:metal ion binding"/>
    <property type="evidence" value="ECO:0007669"/>
    <property type="project" value="UniProtKB-KW"/>
</dbReference>
<dbReference type="InterPro" id="IPR017927">
    <property type="entry name" value="FAD-bd_FR_type"/>
</dbReference>
<dbReference type="EMBL" id="FXZD01000002">
    <property type="protein sequence ID" value="SMX72313.1"/>
    <property type="molecule type" value="Genomic_DNA"/>
</dbReference>
<dbReference type="Proteomes" id="UP000234433">
    <property type="component" value="Unassembled WGS sequence"/>
</dbReference>
<comment type="cofactor">
    <cofactor evidence="1">
        <name>FAD</name>
        <dbReference type="ChEBI" id="CHEBI:57692"/>
    </cofactor>
</comment>
<evidence type="ECO:0000313" key="12">
    <source>
        <dbReference type="EMBL" id="SMX72313.1"/>
    </source>
</evidence>
<dbReference type="InterPro" id="IPR006058">
    <property type="entry name" value="2Fe2S_fd_BS"/>
</dbReference>
<dbReference type="InterPro" id="IPR050415">
    <property type="entry name" value="MRET"/>
</dbReference>
<reference evidence="12 13" key="1">
    <citation type="submission" date="2017-03" db="EMBL/GenBank/DDBJ databases">
        <authorList>
            <person name="Afonso C.L."/>
            <person name="Miller P.J."/>
            <person name="Scott M.A."/>
            <person name="Spackman E."/>
            <person name="Goraichik I."/>
            <person name="Dimitrov K.M."/>
            <person name="Suarez D.L."/>
            <person name="Swayne D.E."/>
        </authorList>
    </citation>
    <scope>NUCLEOTIDE SEQUENCE [LARGE SCALE GENOMIC DNA]</scope>
    <source>
        <strain evidence="12 13">CNRZ 918</strain>
    </source>
</reference>
<keyword evidence="3" id="KW-0001">2Fe-2S</keyword>
<dbReference type="RefSeq" id="WP_101619022.1">
    <property type="nucleotide sequence ID" value="NZ_FXZD01000002.1"/>
</dbReference>
<evidence type="ECO:0000256" key="3">
    <source>
        <dbReference type="ARBA" id="ARBA00022714"/>
    </source>
</evidence>
<dbReference type="InterPro" id="IPR001041">
    <property type="entry name" value="2Fe-2S_ferredoxin-type"/>
</dbReference>
<dbReference type="InterPro" id="IPR036010">
    <property type="entry name" value="2Fe-2S_ferredoxin-like_sf"/>
</dbReference>
<dbReference type="PROSITE" id="PS00197">
    <property type="entry name" value="2FE2S_FER_1"/>
    <property type="match status" value="1"/>
</dbReference>
<dbReference type="InterPro" id="IPR039261">
    <property type="entry name" value="FNR_nucleotide-bd"/>
</dbReference>
<evidence type="ECO:0000256" key="4">
    <source>
        <dbReference type="ARBA" id="ARBA00022723"/>
    </source>
</evidence>
<dbReference type="CDD" id="cd00207">
    <property type="entry name" value="fer2"/>
    <property type="match status" value="1"/>
</dbReference>
<sequence>MKRVDDPMIPLAQRIRGLEMPWNRVLSSTMGPAGAATALGPWHPQEFWAECVETIPEAGDMMVFVFRRMDGAPLAFRSGQYINIDFPVRGEGAEPVSRSYSISSAPTEPWTFSITIKRDPKGLVSPWAHESIRPGTVLEMLGPVGAFHLADYDRRARYLLLGAGAGITPLMSMVRTIHSLPGQADVVLLYHGSAPDRFAFSEELDFLARADFRIKVIYALGDQALGDRAHGDLAQGDRKQGDESVGAASAWAGKTGRLSTALLEEVVPDANGRQVFACGPEGYLNTATDCLREVGVDDTSVFMEFFSGDRATRLEYAEEVALAGEIAEEIASSTEEYYEQQPAALEMYEPEYTADGPVEVTGAPVEAVDALAEVPVEPEIDLIVPDAEVDAAVETEPTTDPTTASAGDVTVADVGPGDETTAVDPSTFATVGEGEHTMSFVRSKLNVRVASDEFVLDAARRAGVKIGANCQEGMCGSCKVVKLDGEVDMNHQGGIRAREIDAGKFLPCCSTALSDLVIDA</sequence>
<dbReference type="GO" id="GO:0016491">
    <property type="term" value="F:oxidoreductase activity"/>
    <property type="evidence" value="ECO:0007669"/>
    <property type="project" value="UniProtKB-KW"/>
</dbReference>
<dbReference type="OrthoDB" id="9796486at2"/>
<dbReference type="PRINTS" id="PR00406">
    <property type="entry name" value="CYTB5RDTASE"/>
</dbReference>
<dbReference type="SUPFAM" id="SSF54292">
    <property type="entry name" value="2Fe-2S ferredoxin-like"/>
    <property type="match status" value="1"/>
</dbReference>
<keyword evidence="8" id="KW-0411">Iron-sulfur</keyword>
<dbReference type="InterPro" id="IPR017938">
    <property type="entry name" value="Riboflavin_synthase-like_b-brl"/>
</dbReference>
<dbReference type="AlphaFoldDB" id="A0A2H1IAW2"/>
<dbReference type="PANTHER" id="PTHR47354">
    <property type="entry name" value="NADH OXIDOREDUCTASE HCR"/>
    <property type="match status" value="1"/>
</dbReference>
<accession>A0A2H1IAW2</accession>
<evidence type="ECO:0000259" key="11">
    <source>
        <dbReference type="PROSITE" id="PS51384"/>
    </source>
</evidence>
<organism evidence="12 13">
    <name type="scientific">Brevibacterium antiquum CNRZ 918</name>
    <dbReference type="NCBI Taxonomy" id="1255637"/>
    <lineage>
        <taxon>Bacteria</taxon>
        <taxon>Bacillati</taxon>
        <taxon>Actinomycetota</taxon>
        <taxon>Actinomycetes</taxon>
        <taxon>Micrococcales</taxon>
        <taxon>Brevibacteriaceae</taxon>
        <taxon>Brevibacterium</taxon>
    </lineage>
</organism>
<dbReference type="Pfam" id="PF00111">
    <property type="entry name" value="Fer2"/>
    <property type="match status" value="1"/>
</dbReference>
<name>A0A2H1IAW2_9MICO</name>
<evidence type="ECO:0000259" key="10">
    <source>
        <dbReference type="PROSITE" id="PS51085"/>
    </source>
</evidence>
<keyword evidence="4" id="KW-0479">Metal-binding</keyword>
<dbReference type="SUPFAM" id="SSF63380">
    <property type="entry name" value="Riboflavin synthase domain-like"/>
    <property type="match status" value="1"/>
</dbReference>
<evidence type="ECO:0000256" key="6">
    <source>
        <dbReference type="ARBA" id="ARBA00023002"/>
    </source>
</evidence>
<keyword evidence="2" id="KW-0285">Flavoprotein</keyword>
<keyword evidence="5" id="KW-0274">FAD</keyword>
<dbReference type="InterPro" id="IPR001433">
    <property type="entry name" value="OxRdtase_FAD/NAD-bd"/>
</dbReference>
<dbReference type="PANTHER" id="PTHR47354:SF6">
    <property type="entry name" value="NADH OXIDOREDUCTASE HCR"/>
    <property type="match status" value="1"/>
</dbReference>
<feature type="domain" description="FAD-binding FR-type" evidence="11">
    <location>
        <begin position="44"/>
        <end position="150"/>
    </location>
</feature>
<dbReference type="InterPro" id="IPR012675">
    <property type="entry name" value="Beta-grasp_dom_sf"/>
</dbReference>
<evidence type="ECO:0000256" key="8">
    <source>
        <dbReference type="ARBA" id="ARBA00023014"/>
    </source>
</evidence>
<keyword evidence="6" id="KW-0560">Oxidoreductase</keyword>